<feature type="domain" description="Major facilitator superfamily (MFS) profile" evidence="7">
    <location>
        <begin position="17"/>
        <end position="440"/>
    </location>
</feature>
<feature type="transmembrane region" description="Helical" evidence="6">
    <location>
        <begin position="378"/>
        <end position="402"/>
    </location>
</feature>
<feature type="transmembrane region" description="Helical" evidence="6">
    <location>
        <begin position="414"/>
        <end position="436"/>
    </location>
</feature>
<dbReference type="Proteomes" id="UP001595607">
    <property type="component" value="Unassembled WGS sequence"/>
</dbReference>
<evidence type="ECO:0000256" key="5">
    <source>
        <dbReference type="ARBA" id="ARBA00023136"/>
    </source>
</evidence>
<dbReference type="PANTHER" id="PTHR23505:SF79">
    <property type="entry name" value="PROTEIN SPINSTER"/>
    <property type="match status" value="1"/>
</dbReference>
<dbReference type="InterPro" id="IPR020846">
    <property type="entry name" value="MFS_dom"/>
</dbReference>
<protein>
    <submittedName>
        <fullName evidence="8">Spinster family MFS transporter</fullName>
    </submittedName>
</protein>
<organism evidence="8 9">
    <name type="scientific">Parvularcula lutaonensis</name>
    <dbReference type="NCBI Taxonomy" id="491923"/>
    <lineage>
        <taxon>Bacteria</taxon>
        <taxon>Pseudomonadati</taxon>
        <taxon>Pseudomonadota</taxon>
        <taxon>Alphaproteobacteria</taxon>
        <taxon>Parvularculales</taxon>
        <taxon>Parvularculaceae</taxon>
        <taxon>Parvularcula</taxon>
    </lineage>
</organism>
<dbReference type="Pfam" id="PF07690">
    <property type="entry name" value="MFS_1"/>
    <property type="match status" value="1"/>
</dbReference>
<evidence type="ECO:0000256" key="4">
    <source>
        <dbReference type="ARBA" id="ARBA00022989"/>
    </source>
</evidence>
<evidence type="ECO:0000313" key="8">
    <source>
        <dbReference type="EMBL" id="MFC3303030.1"/>
    </source>
</evidence>
<keyword evidence="4 6" id="KW-1133">Transmembrane helix</keyword>
<proteinExistence type="predicted"/>
<evidence type="ECO:0000313" key="9">
    <source>
        <dbReference type="Proteomes" id="UP001595607"/>
    </source>
</evidence>
<comment type="caution">
    <text evidence="8">The sequence shown here is derived from an EMBL/GenBank/DDBJ whole genome shotgun (WGS) entry which is preliminary data.</text>
</comment>
<sequence>MSGTPTSEKGAGYRAYVLFILVVVYTFNFIDRQILSILAVPIKAELGLSDTQIGLMSGLAFALFYATLGVPIAILADRTSRVRIMAIALSLWSAMTAVCGLAQNFGQLFLARLGVGVGEAGGVAPAYSLIADYFPPNERARALAIYSLGIPVGSALGIILGGILAELLDWRIAFYIMGVGGLLLAPIFWSTVKEPRRGHYDSAPPAPQEKPLRSVISILDMLTRKPSFWLLSIGAAFSSMMGYGLILWLPSFLVRSFGADLAPFFSFLPGFLLPADATPIRFAAYFYGAVLLVGGTIGIYAGGSLADRFGAKRKSAYAAVPAIAFLLTAPLLAIGLTTPTLGLAFVVFMGVQALSLVWLGPVITAFQHLVPPHMRATASAIFLLINNLIGIGVGQTVTGLMADLLRAEFGDDSLRYSLLAGTSFYLVAAGFMVLAARRLHRDWQG</sequence>
<feature type="transmembrane region" description="Helical" evidence="6">
    <location>
        <begin position="228"/>
        <end position="249"/>
    </location>
</feature>
<dbReference type="InterPro" id="IPR011701">
    <property type="entry name" value="MFS"/>
</dbReference>
<keyword evidence="5 6" id="KW-0472">Membrane</keyword>
<feature type="transmembrane region" description="Helical" evidence="6">
    <location>
        <begin position="53"/>
        <end position="75"/>
    </location>
</feature>
<feature type="transmembrane region" description="Helical" evidence="6">
    <location>
        <begin position="109"/>
        <end position="131"/>
    </location>
</feature>
<dbReference type="PANTHER" id="PTHR23505">
    <property type="entry name" value="SPINSTER"/>
    <property type="match status" value="1"/>
</dbReference>
<evidence type="ECO:0000256" key="2">
    <source>
        <dbReference type="ARBA" id="ARBA00022448"/>
    </source>
</evidence>
<keyword evidence="2" id="KW-0813">Transport</keyword>
<feature type="transmembrane region" description="Helical" evidence="6">
    <location>
        <begin position="12"/>
        <end position="30"/>
    </location>
</feature>
<evidence type="ECO:0000256" key="3">
    <source>
        <dbReference type="ARBA" id="ARBA00022692"/>
    </source>
</evidence>
<accession>A0ABV7ME62</accession>
<gene>
    <name evidence="8" type="ORF">ACFONP_09830</name>
</gene>
<feature type="transmembrane region" description="Helical" evidence="6">
    <location>
        <begin position="342"/>
        <end position="366"/>
    </location>
</feature>
<dbReference type="InterPro" id="IPR036259">
    <property type="entry name" value="MFS_trans_sf"/>
</dbReference>
<dbReference type="RefSeq" id="WP_189575179.1">
    <property type="nucleotide sequence ID" value="NZ_BMXU01000002.1"/>
</dbReference>
<dbReference type="CDD" id="cd17328">
    <property type="entry name" value="MFS_spinster_like"/>
    <property type="match status" value="1"/>
</dbReference>
<dbReference type="InterPro" id="IPR044770">
    <property type="entry name" value="MFS_spinster-like"/>
</dbReference>
<dbReference type="PROSITE" id="PS50850">
    <property type="entry name" value="MFS"/>
    <property type="match status" value="1"/>
</dbReference>
<keyword evidence="3 6" id="KW-0812">Transmembrane</keyword>
<feature type="transmembrane region" description="Helical" evidence="6">
    <location>
        <begin position="143"/>
        <end position="164"/>
    </location>
</feature>
<feature type="transmembrane region" description="Helical" evidence="6">
    <location>
        <begin position="282"/>
        <end position="303"/>
    </location>
</feature>
<evidence type="ECO:0000256" key="6">
    <source>
        <dbReference type="SAM" id="Phobius"/>
    </source>
</evidence>
<evidence type="ECO:0000259" key="7">
    <source>
        <dbReference type="PROSITE" id="PS50850"/>
    </source>
</evidence>
<feature type="transmembrane region" description="Helical" evidence="6">
    <location>
        <begin position="170"/>
        <end position="189"/>
    </location>
</feature>
<dbReference type="SUPFAM" id="SSF103473">
    <property type="entry name" value="MFS general substrate transporter"/>
    <property type="match status" value="1"/>
</dbReference>
<reference evidence="9" key="1">
    <citation type="journal article" date="2019" name="Int. J. Syst. Evol. Microbiol.">
        <title>The Global Catalogue of Microorganisms (GCM) 10K type strain sequencing project: providing services to taxonomists for standard genome sequencing and annotation.</title>
        <authorList>
            <consortium name="The Broad Institute Genomics Platform"/>
            <consortium name="The Broad Institute Genome Sequencing Center for Infectious Disease"/>
            <person name="Wu L."/>
            <person name="Ma J."/>
        </authorList>
    </citation>
    <scope>NUCLEOTIDE SEQUENCE [LARGE SCALE GENOMIC DNA]</scope>
    <source>
        <strain evidence="9">KCTC 22245</strain>
    </source>
</reference>
<feature type="transmembrane region" description="Helical" evidence="6">
    <location>
        <begin position="82"/>
        <end position="103"/>
    </location>
</feature>
<feature type="transmembrane region" description="Helical" evidence="6">
    <location>
        <begin position="315"/>
        <end position="336"/>
    </location>
</feature>
<dbReference type="EMBL" id="JBHRVA010000003">
    <property type="protein sequence ID" value="MFC3303030.1"/>
    <property type="molecule type" value="Genomic_DNA"/>
</dbReference>
<evidence type="ECO:0000256" key="1">
    <source>
        <dbReference type="ARBA" id="ARBA00004141"/>
    </source>
</evidence>
<comment type="subcellular location">
    <subcellularLocation>
        <location evidence="1">Membrane</location>
        <topology evidence="1">Multi-pass membrane protein</topology>
    </subcellularLocation>
</comment>
<name>A0ABV7ME62_9PROT</name>
<dbReference type="Gene3D" id="1.20.1250.20">
    <property type="entry name" value="MFS general substrate transporter like domains"/>
    <property type="match status" value="1"/>
</dbReference>
<keyword evidence="9" id="KW-1185">Reference proteome</keyword>